<protein>
    <submittedName>
        <fullName evidence="4">ISL3 family transposase ISMno5</fullName>
    </submittedName>
</protein>
<name>A0ABP9W4V5_9DEIO</name>
<dbReference type="Proteomes" id="UP001401887">
    <property type="component" value="Unassembled WGS sequence"/>
</dbReference>
<gene>
    <name evidence="4" type="ORF">Dcar01_01114</name>
</gene>
<dbReference type="InterPro" id="IPR009057">
    <property type="entry name" value="Homeodomain-like_sf"/>
</dbReference>
<dbReference type="Gene3D" id="1.10.10.60">
    <property type="entry name" value="Homeodomain-like"/>
    <property type="match status" value="1"/>
</dbReference>
<evidence type="ECO:0000256" key="1">
    <source>
        <dbReference type="SAM" id="MobiDB-lite"/>
    </source>
</evidence>
<dbReference type="PANTHER" id="PTHR33498">
    <property type="entry name" value="TRANSPOSASE FOR INSERTION SEQUENCE ELEMENT IS1557"/>
    <property type="match status" value="1"/>
</dbReference>
<evidence type="ECO:0000313" key="5">
    <source>
        <dbReference type="Proteomes" id="UP001401887"/>
    </source>
</evidence>
<evidence type="ECO:0000259" key="3">
    <source>
        <dbReference type="Pfam" id="PF14690"/>
    </source>
</evidence>
<dbReference type="Pfam" id="PF14690">
    <property type="entry name" value="Zn_ribbon_ISL3"/>
    <property type="match status" value="1"/>
</dbReference>
<dbReference type="InterPro" id="IPR047951">
    <property type="entry name" value="Transpos_ISL3"/>
</dbReference>
<feature type="domain" description="Transposase IS204/IS1001/IS1096/IS1165 DDE" evidence="2">
    <location>
        <begin position="152"/>
        <end position="325"/>
    </location>
</feature>
<dbReference type="SUPFAM" id="SSF46689">
    <property type="entry name" value="Homeodomain-like"/>
    <property type="match status" value="1"/>
</dbReference>
<evidence type="ECO:0000259" key="2">
    <source>
        <dbReference type="Pfam" id="PF01610"/>
    </source>
</evidence>
<organism evidence="4 5">
    <name type="scientific">Deinococcus carri</name>
    <dbReference type="NCBI Taxonomy" id="1211323"/>
    <lineage>
        <taxon>Bacteria</taxon>
        <taxon>Thermotogati</taxon>
        <taxon>Deinococcota</taxon>
        <taxon>Deinococci</taxon>
        <taxon>Deinococcales</taxon>
        <taxon>Deinococcaceae</taxon>
        <taxon>Deinococcus</taxon>
    </lineage>
</organism>
<evidence type="ECO:0000313" key="4">
    <source>
        <dbReference type="EMBL" id="GAA5512400.1"/>
    </source>
</evidence>
<comment type="caution">
    <text evidence="4">The sequence shown here is derived from an EMBL/GenBank/DDBJ whole genome shotgun (WGS) entry which is preliminary data.</text>
</comment>
<reference evidence="4 5" key="1">
    <citation type="submission" date="2024-02" db="EMBL/GenBank/DDBJ databases">
        <title>Deinococcus carri NBRC 110142.</title>
        <authorList>
            <person name="Ichikawa N."/>
            <person name="Katano-Makiyama Y."/>
            <person name="Hidaka K."/>
        </authorList>
    </citation>
    <scope>NUCLEOTIDE SEQUENCE [LARGE SCALE GENOMIC DNA]</scope>
    <source>
        <strain evidence="4 5">NBRC 110142</strain>
    </source>
</reference>
<accession>A0ABP9W4V5</accession>
<feature type="domain" description="Transposase IS204/IS1001/IS1096/IS1165 DDE" evidence="2">
    <location>
        <begin position="403"/>
        <end position="535"/>
    </location>
</feature>
<feature type="region of interest" description="Disordered" evidence="1">
    <location>
        <begin position="253"/>
        <end position="277"/>
    </location>
</feature>
<sequence>MNLPLFPETWQVLDSQVEGARLILLVQDQRSAAACPSCQQHSSHVHSHYVRHPHDTALGQRGVTLLLRTRRFRCLNPDCPHTTFAETWLGWLEPRAQRTCRLAEKQGRVALSLGGEAGHRLLAKLCEPTSADTLLRLVRRTPLPPAETPTVLGVDDFALRRRKTYGTLLIDLERHHVVDLLPDRQGDTLAAWLKAHPGVKIICRDRAGEYARGAASGAPEAQQIADRFHLIGNVRDAVEIWLRQQRAHLTSRLEPAQSERVDVQLPPSPPERPSTTRKRLELTVAKRQQRQARYEQAVKLREQGQSYRAIARQVGVARSTVTEWLQHEGELTRKTPPSSITPYAGYIRGRMAEPEWNVTRIFHEVVEQGYRGAFSGVSSYVLWLKEGHEPPSIADQKGTGLPQEKRLSPVQVAWLFTMRSDQRSETETRRLQAVLDQVPRGQEIYQLVQDLLGWLREAPRSGASLLTSWIEKAQATGLPDLQRLARSFQNDFSAICGAIESPWSNGQTEGQVNRLKMIKRQMFGRAKFDLLRQRVLLA</sequence>
<keyword evidence="5" id="KW-1185">Reference proteome</keyword>
<dbReference type="Pfam" id="PF01610">
    <property type="entry name" value="DDE_Tnp_ISL3"/>
    <property type="match status" value="2"/>
</dbReference>
<dbReference type="InterPro" id="IPR029261">
    <property type="entry name" value="Transposase_Znf"/>
</dbReference>
<dbReference type="NCBIfam" id="NF033550">
    <property type="entry name" value="transpos_ISL3"/>
    <property type="match status" value="1"/>
</dbReference>
<feature type="domain" description="Transposase IS204/IS1001/IS1096/IS1165 zinc-finger" evidence="3">
    <location>
        <begin position="33"/>
        <end position="75"/>
    </location>
</feature>
<dbReference type="InterPro" id="IPR002560">
    <property type="entry name" value="Transposase_DDE"/>
</dbReference>
<proteinExistence type="predicted"/>
<dbReference type="PANTHER" id="PTHR33498:SF1">
    <property type="entry name" value="TRANSPOSASE FOR INSERTION SEQUENCE ELEMENT IS1557"/>
    <property type="match status" value="1"/>
</dbReference>
<dbReference type="EMBL" id="BAABRP010000002">
    <property type="protein sequence ID" value="GAA5512400.1"/>
    <property type="molecule type" value="Genomic_DNA"/>
</dbReference>